<proteinExistence type="predicted"/>
<name>A0A8J9V4K2_9NEOP</name>
<feature type="non-terminal residue" evidence="1">
    <location>
        <position position="230"/>
    </location>
</feature>
<sequence>MMCKNSNTKENDKPKYLLETPVDLKRKTPLLEIPKEFQKKPKLYKNNNNGGTEMINTSIQTGECQNYCQNTVKHCHHCCHHGCEDTVKVIESKHCSSDQLKKRSCGGRLSKSCVTEQPKPCSTGLSKIYVNELSDCVDVLSKSCGLVSTSCTNNPSPCAGDLSKSCGSGLSKSCASGELSNQCGGELSKACGCQSQAVKVIFAPAMMPSMFPMPGVPYLMKPTIKCNEKV</sequence>
<dbReference type="AlphaFoldDB" id="A0A8J9V4K2"/>
<reference evidence="1" key="1">
    <citation type="submission" date="2021-12" db="EMBL/GenBank/DDBJ databases">
        <authorList>
            <person name="Martin H S."/>
        </authorList>
    </citation>
    <scope>NUCLEOTIDE SEQUENCE</scope>
</reference>
<accession>A0A8J9V4K2</accession>
<keyword evidence="2" id="KW-1185">Reference proteome</keyword>
<protein>
    <submittedName>
        <fullName evidence="1">Uncharacterized protein</fullName>
    </submittedName>
</protein>
<evidence type="ECO:0000313" key="2">
    <source>
        <dbReference type="Proteomes" id="UP000838878"/>
    </source>
</evidence>
<dbReference type="OrthoDB" id="7480750at2759"/>
<organism evidence="1 2">
    <name type="scientific">Brenthis ino</name>
    <name type="common">lesser marbled fritillary</name>
    <dbReference type="NCBI Taxonomy" id="405034"/>
    <lineage>
        <taxon>Eukaryota</taxon>
        <taxon>Metazoa</taxon>
        <taxon>Ecdysozoa</taxon>
        <taxon>Arthropoda</taxon>
        <taxon>Hexapoda</taxon>
        <taxon>Insecta</taxon>
        <taxon>Pterygota</taxon>
        <taxon>Neoptera</taxon>
        <taxon>Endopterygota</taxon>
        <taxon>Lepidoptera</taxon>
        <taxon>Glossata</taxon>
        <taxon>Ditrysia</taxon>
        <taxon>Papilionoidea</taxon>
        <taxon>Nymphalidae</taxon>
        <taxon>Heliconiinae</taxon>
        <taxon>Argynnini</taxon>
        <taxon>Brenthis</taxon>
    </lineage>
</organism>
<dbReference type="Proteomes" id="UP000838878">
    <property type="component" value="Chromosome 9"/>
</dbReference>
<dbReference type="EMBL" id="OV170229">
    <property type="protein sequence ID" value="CAH0731197.1"/>
    <property type="molecule type" value="Genomic_DNA"/>
</dbReference>
<gene>
    <name evidence="1" type="ORF">BINO364_LOCUS16099</name>
</gene>
<evidence type="ECO:0000313" key="1">
    <source>
        <dbReference type="EMBL" id="CAH0731197.1"/>
    </source>
</evidence>